<keyword evidence="1" id="KW-0732">Signal</keyword>
<evidence type="ECO:0000313" key="2">
    <source>
        <dbReference type="EMBL" id="TMW57986.1"/>
    </source>
</evidence>
<dbReference type="EMBL" id="SPLM01000113">
    <property type="protein sequence ID" value="TMW57986.1"/>
    <property type="molecule type" value="Genomic_DNA"/>
</dbReference>
<dbReference type="InterPro" id="IPR037176">
    <property type="entry name" value="Osmotin/thaumatin-like_sf"/>
</dbReference>
<sequence>MLSPKFFCFALALLSAVRADNETEDISRRDLHSHLLINVAVLDNSTVVVIPPVAPIEAIKAAESRAAANREVELYNNCGYEVQYKYTSGYNPATNSYLPNPAPGPNGYKLKPQERYTATFTSTWSGNVGVCAGESCETGDSCKDGCGVANGGPMTRAEWTFVPDGTDYYDVTVINGVNIPVMMEPLDVKYDTKDPYKCGSPGKVEDVVPGSGCSWDYAQFQKDINYNAVIGGSGKKCAAAGDCSGGEVCGYKFVPGVGMGMYCGNLYGWYSANQVCALDGGNKYFKCQDSAGDATGLKIHELHGCVAPKYLSGYQPASKGKDGEVCGCTNWDDRGVKVLAVPDTEKCKAVNPKWIEQVAPTLDFLKKGCPTTYTYPYDDMTSTFICGGEKKYRITFCPAGKGAGKTASVQSVAPSASSAAPAASSAAPAATSAAPAPATTAPAPAASSAAPAATTAAPAASSAAPAASSGKYVYVGSNPDTASLTQWCNWNCPGFCPTDMCKAA</sequence>
<feature type="chain" id="PRO_5035456718" evidence="1">
    <location>
        <begin position="20"/>
        <end position="504"/>
    </location>
</feature>
<dbReference type="Proteomes" id="UP000794436">
    <property type="component" value="Unassembled WGS sequence"/>
</dbReference>
<proteinExistence type="predicted"/>
<protein>
    <submittedName>
        <fullName evidence="2">Uncharacterized protein</fullName>
    </submittedName>
</protein>
<dbReference type="AlphaFoldDB" id="A0A8K1C7T7"/>
<dbReference type="OrthoDB" id="430315at2759"/>
<reference evidence="2" key="1">
    <citation type="submission" date="2019-03" db="EMBL/GenBank/DDBJ databases">
        <title>Long read genome sequence of the mycoparasitic Pythium oligandrum ATCC 38472 isolated from sugarbeet rhizosphere.</title>
        <authorList>
            <person name="Gaulin E."/>
        </authorList>
    </citation>
    <scope>NUCLEOTIDE SEQUENCE</scope>
    <source>
        <strain evidence="2">ATCC 38472_TT</strain>
    </source>
</reference>
<accession>A0A8K1C7T7</accession>
<dbReference type="Pfam" id="PF00314">
    <property type="entry name" value="Thaumatin"/>
    <property type="match status" value="2"/>
</dbReference>
<evidence type="ECO:0000256" key="1">
    <source>
        <dbReference type="SAM" id="SignalP"/>
    </source>
</evidence>
<comment type="caution">
    <text evidence="2">The sequence shown here is derived from an EMBL/GenBank/DDBJ whole genome shotgun (WGS) entry which is preliminary data.</text>
</comment>
<dbReference type="SUPFAM" id="SSF49870">
    <property type="entry name" value="Osmotin, thaumatin-like protein"/>
    <property type="match status" value="1"/>
</dbReference>
<name>A0A8K1C7T7_PYTOL</name>
<dbReference type="PANTHER" id="PTHR31013">
    <property type="entry name" value="THAUMATIN FAMILY PROTEIN-RELATED"/>
    <property type="match status" value="1"/>
</dbReference>
<dbReference type="InterPro" id="IPR001938">
    <property type="entry name" value="Thaumatin"/>
</dbReference>
<keyword evidence="3" id="KW-1185">Reference proteome</keyword>
<dbReference type="Gene3D" id="2.60.110.10">
    <property type="entry name" value="Thaumatin"/>
    <property type="match status" value="1"/>
</dbReference>
<organism evidence="2 3">
    <name type="scientific">Pythium oligandrum</name>
    <name type="common">Mycoparasitic fungus</name>
    <dbReference type="NCBI Taxonomy" id="41045"/>
    <lineage>
        <taxon>Eukaryota</taxon>
        <taxon>Sar</taxon>
        <taxon>Stramenopiles</taxon>
        <taxon>Oomycota</taxon>
        <taxon>Peronosporomycetes</taxon>
        <taxon>Pythiales</taxon>
        <taxon>Pythiaceae</taxon>
        <taxon>Pythium</taxon>
    </lineage>
</organism>
<feature type="signal peptide" evidence="1">
    <location>
        <begin position="1"/>
        <end position="19"/>
    </location>
</feature>
<evidence type="ECO:0000313" key="3">
    <source>
        <dbReference type="Proteomes" id="UP000794436"/>
    </source>
</evidence>
<gene>
    <name evidence="2" type="ORF">Poli38472_013460</name>
</gene>
<dbReference type="PANTHER" id="PTHR31013:SF2">
    <property type="entry name" value="THAUMATIN-LIKE PROTEIN"/>
    <property type="match status" value="1"/>
</dbReference>
<dbReference type="PROSITE" id="PS51367">
    <property type="entry name" value="THAUMATIN_2"/>
    <property type="match status" value="1"/>
</dbReference>